<evidence type="ECO:0000313" key="2">
    <source>
        <dbReference type="EMBL" id="RIZ56278.1"/>
    </source>
</evidence>
<reference evidence="2 4" key="2">
    <citation type="submission" date="2017-06" db="EMBL/GenBank/DDBJ databases">
        <title>Identification of a new gene, sdsY, involved in staphylococcal internalization in non-professional phagocytic cells (NPPCs).</title>
        <authorList>
            <person name="Maali Y."/>
            <person name="Martins-Simoes P."/>
            <person name="Trouillet-Assant S."/>
            <person name="Laurent F."/>
            <person name="Diot A."/>
            <person name="Verhoeven P."/>
            <person name="Bouvard D."/>
            <person name="Vandenesch F."/>
            <person name="Bes M."/>
        </authorList>
    </citation>
    <scope>NUCLEOTIDE SEQUENCE [LARGE SCALE GENOMIC DNA]</scope>
    <source>
        <strain evidence="2 4">Heidy</strain>
    </source>
</reference>
<evidence type="ECO:0000313" key="1">
    <source>
        <dbReference type="EMBL" id="PCF50090.1"/>
    </source>
</evidence>
<dbReference type="Proteomes" id="UP000266198">
    <property type="component" value="Unassembled WGS sequence"/>
</dbReference>
<dbReference type="EMBL" id="NIPK01000002">
    <property type="protein sequence ID" value="RIZ56278.1"/>
    <property type="molecule type" value="Genomic_DNA"/>
</dbReference>
<protein>
    <submittedName>
        <fullName evidence="1">Uncharacterized protein</fullName>
    </submittedName>
</protein>
<organism evidence="1 3">
    <name type="scientific">Staphylococcus delphini</name>
    <dbReference type="NCBI Taxonomy" id="53344"/>
    <lineage>
        <taxon>Bacteria</taxon>
        <taxon>Bacillati</taxon>
        <taxon>Bacillota</taxon>
        <taxon>Bacilli</taxon>
        <taxon>Bacillales</taxon>
        <taxon>Staphylococcaceae</taxon>
        <taxon>Staphylococcus</taxon>
        <taxon>Staphylococcus intermedius group</taxon>
    </lineage>
</organism>
<dbReference type="AlphaFoldDB" id="A0AAX0QSI9"/>
<keyword evidence="4" id="KW-1185">Reference proteome</keyword>
<dbReference type="EMBL" id="MWUR01000010">
    <property type="protein sequence ID" value="PCF50090.1"/>
    <property type="molecule type" value="Genomic_DNA"/>
</dbReference>
<comment type="caution">
    <text evidence="1">The sequence shown here is derived from an EMBL/GenBank/DDBJ whole genome shotgun (WGS) entry which is preliminary data.</text>
</comment>
<name>A0AAX0QSI9_9STAP</name>
<evidence type="ECO:0000313" key="3">
    <source>
        <dbReference type="Proteomes" id="UP000217473"/>
    </source>
</evidence>
<dbReference type="RefSeq" id="WP_096597378.1">
    <property type="nucleotide sequence ID" value="NZ_LR134263.1"/>
</dbReference>
<proteinExistence type="predicted"/>
<gene>
    <name evidence="1" type="ORF">B5C07_07740</name>
    <name evidence="2" type="ORF">CDL68_01685</name>
</gene>
<reference evidence="1 3" key="1">
    <citation type="journal article" date="2017" name="PLoS ONE">
        <title>Development of a real-time PCR for detection of Staphylococcus pseudintermedius using a novel automated comparison of whole-genome sequences.</title>
        <authorList>
            <person name="Verstappen K.M."/>
            <person name="Huijbregts L."/>
            <person name="Spaninks M."/>
            <person name="Wagenaar J.A."/>
            <person name="Fluit A.C."/>
            <person name="Duim B."/>
        </authorList>
    </citation>
    <scope>NUCLEOTIDE SEQUENCE [LARGE SCALE GENOMIC DNA]</scope>
    <source>
        <strain evidence="1 3">15S02591-1</strain>
    </source>
</reference>
<evidence type="ECO:0000313" key="4">
    <source>
        <dbReference type="Proteomes" id="UP000266198"/>
    </source>
</evidence>
<dbReference type="Proteomes" id="UP000217473">
    <property type="component" value="Unassembled WGS sequence"/>
</dbReference>
<accession>A0AAX0QSI9</accession>
<sequence>MNELFRAVALDDDYYGTGTTLKGFGVFTIKFSDDYFAKTGKRKETYLYTDYHGKVKVDENSIEQLETKFKKVKSL</sequence>